<dbReference type="InterPro" id="IPR001810">
    <property type="entry name" value="F-box_dom"/>
</dbReference>
<accession>A0A1D9PXN4</accession>
<feature type="region of interest" description="Disordered" evidence="1">
    <location>
        <begin position="23"/>
        <end position="50"/>
    </location>
</feature>
<sequence length="514" mass="58133">MNPEIPSPSLDTLKTLTIDGKSTEISSYQPPTTPMEHPSTSHVTPHTIPVDVTKRGPTTIEDLPNELLVNILSHLDSEAPSHSHTVLHDEPTLNVTTSEVRDLKNCSVISKRWRQPTLPLLFKYTRYILKYSEDDSRPILNDLTGPFLQFLRTQSLAGIVSSFTLVVREEKISNCLDGIPRCREFDSFWQRLFHMIDPSTILIAAPAAALASLTSAAISVMEAWLFGIECHYLRLQRPASKEALVTEITERDNPTDLPQTLPETSSPLSGMSPLTVPSFDERLHYTLATTTLPRTYAKSSEILQIRPWTSLLLNEGSNLKAYKSSMWWELDTPSILGNLVGINDAIPLINSSIRSMRYIAIFPIATNHFEYLAQKLPRLDHLYVQLVPRNDILEDEELKSRIDFDDLWMERNNCYAQLMREMFNDPPEANYRYLKTFESGDAADTDAWQMAVEFVKRAGGGWKITGDGIFEKDVVSEDNSSNASHPSPPFPKQLYRWAWNGTAKLPISPVARYQ</sequence>
<dbReference type="VEuPathDB" id="FungiDB:sscle_03g022480"/>
<dbReference type="EMBL" id="CP017816">
    <property type="protein sequence ID" value="APA07478.1"/>
    <property type="molecule type" value="Genomic_DNA"/>
</dbReference>
<proteinExistence type="predicted"/>
<evidence type="ECO:0000313" key="3">
    <source>
        <dbReference type="EMBL" id="APA07478.1"/>
    </source>
</evidence>
<evidence type="ECO:0000256" key="1">
    <source>
        <dbReference type="SAM" id="MobiDB-lite"/>
    </source>
</evidence>
<reference evidence="4" key="1">
    <citation type="journal article" date="2017" name="Genome Biol. Evol.">
        <title>The complete genome sequence of the phytopathogenic fungus Sclerotinia sclerotiorum reveals insights into the genome architecture of broad host range pathogens.</title>
        <authorList>
            <person name="Derbyshire M."/>
            <person name="Denton-Giles M."/>
            <person name="Hegedus D."/>
            <person name="Seifbarghy S."/>
            <person name="Rollins J."/>
            <person name="van Kan J."/>
            <person name="Seidl M.F."/>
            <person name="Faino L."/>
            <person name="Mbengue M."/>
            <person name="Navaud O."/>
            <person name="Raffaele S."/>
            <person name="Hammond-Kosack K."/>
            <person name="Heard S."/>
            <person name="Oliver R."/>
        </authorList>
    </citation>
    <scope>NUCLEOTIDE SEQUENCE [LARGE SCALE GENOMIC DNA]</scope>
    <source>
        <strain evidence="4">ATCC 18683 / 1980 / Ss-1</strain>
    </source>
</reference>
<dbReference type="OrthoDB" id="5296720at2759"/>
<evidence type="ECO:0000259" key="2">
    <source>
        <dbReference type="PROSITE" id="PS50181"/>
    </source>
</evidence>
<organism evidence="3 4">
    <name type="scientific">Sclerotinia sclerotiorum (strain ATCC 18683 / 1980 / Ss-1)</name>
    <name type="common">White mold</name>
    <name type="synonym">Whetzelinia sclerotiorum</name>
    <dbReference type="NCBI Taxonomy" id="665079"/>
    <lineage>
        <taxon>Eukaryota</taxon>
        <taxon>Fungi</taxon>
        <taxon>Dikarya</taxon>
        <taxon>Ascomycota</taxon>
        <taxon>Pezizomycotina</taxon>
        <taxon>Leotiomycetes</taxon>
        <taxon>Helotiales</taxon>
        <taxon>Sclerotiniaceae</taxon>
        <taxon>Sclerotinia</taxon>
    </lineage>
</organism>
<protein>
    <recommendedName>
        <fullName evidence="2">F-box domain-containing protein</fullName>
    </recommendedName>
</protein>
<name>A0A1D9PXN4_SCLS1</name>
<gene>
    <name evidence="3" type="ORF">sscle_03g022480</name>
</gene>
<evidence type="ECO:0000313" key="4">
    <source>
        <dbReference type="Proteomes" id="UP000177798"/>
    </source>
</evidence>
<dbReference type="AlphaFoldDB" id="A0A1D9PXN4"/>
<dbReference type="Gene3D" id="1.20.1280.50">
    <property type="match status" value="1"/>
</dbReference>
<dbReference type="PROSITE" id="PS50181">
    <property type="entry name" value="FBOX"/>
    <property type="match status" value="1"/>
</dbReference>
<dbReference type="Proteomes" id="UP000177798">
    <property type="component" value="Chromosome 3"/>
</dbReference>
<feature type="domain" description="F-box" evidence="2">
    <location>
        <begin position="57"/>
        <end position="76"/>
    </location>
</feature>